<protein>
    <submittedName>
        <fullName evidence="1">Uncharacterized protein</fullName>
    </submittedName>
</protein>
<dbReference type="EMBL" id="MU404357">
    <property type="protein sequence ID" value="KAI1611023.1"/>
    <property type="molecule type" value="Genomic_DNA"/>
</dbReference>
<gene>
    <name evidence="1" type="ORF">EDD36DRAFT_442987</name>
</gene>
<keyword evidence="2" id="KW-1185">Reference proteome</keyword>
<reference evidence="1" key="1">
    <citation type="journal article" date="2022" name="bioRxiv">
        <title>Deciphering the potential niche of two novel black yeast fungi from a biological soil crust based on their genomes, phenotypes, and melanin regulation.</title>
        <authorList>
            <consortium name="DOE Joint Genome Institute"/>
            <person name="Carr E.C."/>
            <person name="Barton Q."/>
            <person name="Grambo S."/>
            <person name="Sullivan M."/>
            <person name="Renfro C.M."/>
            <person name="Kuo A."/>
            <person name="Pangilinan J."/>
            <person name="Lipzen A."/>
            <person name="Keymanesh K."/>
            <person name="Savage E."/>
            <person name="Barry K."/>
            <person name="Grigoriev I.V."/>
            <person name="Riekhof W.R."/>
            <person name="Harris S.S."/>
        </authorList>
    </citation>
    <scope>NUCLEOTIDE SEQUENCE</scope>
    <source>
        <strain evidence="1">JF 03-4F</strain>
    </source>
</reference>
<name>A0AAN6DS17_9EURO</name>
<proteinExistence type="predicted"/>
<comment type="caution">
    <text evidence="1">The sequence shown here is derived from an EMBL/GenBank/DDBJ whole genome shotgun (WGS) entry which is preliminary data.</text>
</comment>
<organism evidence="1 2">
    <name type="scientific">Exophiala viscosa</name>
    <dbReference type="NCBI Taxonomy" id="2486360"/>
    <lineage>
        <taxon>Eukaryota</taxon>
        <taxon>Fungi</taxon>
        <taxon>Dikarya</taxon>
        <taxon>Ascomycota</taxon>
        <taxon>Pezizomycotina</taxon>
        <taxon>Eurotiomycetes</taxon>
        <taxon>Chaetothyriomycetidae</taxon>
        <taxon>Chaetothyriales</taxon>
        <taxon>Herpotrichiellaceae</taxon>
        <taxon>Exophiala</taxon>
    </lineage>
</organism>
<evidence type="ECO:0000313" key="2">
    <source>
        <dbReference type="Proteomes" id="UP001203852"/>
    </source>
</evidence>
<accession>A0AAN6DS17</accession>
<dbReference type="AlphaFoldDB" id="A0AAN6DS17"/>
<evidence type="ECO:0000313" key="1">
    <source>
        <dbReference type="EMBL" id="KAI1611023.1"/>
    </source>
</evidence>
<sequence length="207" mass="23973">MIFYSYGHHLAASSRLRVLLCEIRLAISRSLQQYRPGNTLGFMTEPTWSRFQSMTPTLVIRALPSNPNSWIPLLHVLLSTTLHQSNVHPRALLFIDAFCVFCLTSTPCLMRLLPLTCLFRPSDCLDCVMAIDAGVYCDRGFLRFRSYLPPLHQSFCLRYTPLCYSPYFKHASAVRYWSQRLFSTLSTQHSMLPYQPFSLKLYLFSVR</sequence>
<dbReference type="Proteomes" id="UP001203852">
    <property type="component" value="Unassembled WGS sequence"/>
</dbReference>